<dbReference type="PANTHER" id="PTHR30353:SF0">
    <property type="entry name" value="TRANSMEMBRANE PROTEIN"/>
    <property type="match status" value="1"/>
</dbReference>
<accession>A0A7D4UAA2</accession>
<reference evidence="9 10" key="1">
    <citation type="submission" date="2020-05" db="EMBL/GenBank/DDBJ databases">
        <title>Aquirufa sp. strain 15G-AUS-rot a new Aquirufa species.</title>
        <authorList>
            <person name="Pitt A."/>
            <person name="Hahn M.W."/>
        </authorList>
    </citation>
    <scope>NUCLEOTIDE SEQUENCE [LARGE SCALE GENOMIC DNA]</scope>
    <source>
        <strain evidence="9 10">15G-AUS-rot</strain>
    </source>
</reference>
<keyword evidence="10" id="KW-1185">Reference proteome</keyword>
<feature type="transmembrane region" description="Helical" evidence="7">
    <location>
        <begin position="16"/>
        <end position="37"/>
    </location>
</feature>
<dbReference type="EMBL" id="CP054056">
    <property type="protein sequence ID" value="QKJ24737.1"/>
    <property type="molecule type" value="Genomic_DNA"/>
</dbReference>
<evidence type="ECO:0000256" key="4">
    <source>
        <dbReference type="ARBA" id="ARBA00022692"/>
    </source>
</evidence>
<gene>
    <name evidence="9" type="ORF">HRU87_00555</name>
</gene>
<evidence type="ECO:0000256" key="2">
    <source>
        <dbReference type="ARBA" id="ARBA00010792"/>
    </source>
</evidence>
<keyword evidence="4 7" id="KW-0812">Transmembrane</keyword>
<dbReference type="Pfam" id="PF09335">
    <property type="entry name" value="VTT_dom"/>
    <property type="match status" value="1"/>
</dbReference>
<evidence type="ECO:0000256" key="1">
    <source>
        <dbReference type="ARBA" id="ARBA00004651"/>
    </source>
</evidence>
<evidence type="ECO:0000256" key="3">
    <source>
        <dbReference type="ARBA" id="ARBA00022475"/>
    </source>
</evidence>
<evidence type="ECO:0000313" key="10">
    <source>
        <dbReference type="Proteomes" id="UP000501003"/>
    </source>
</evidence>
<dbReference type="KEGG" id="aqg:HRU87_00555"/>
<evidence type="ECO:0000259" key="8">
    <source>
        <dbReference type="Pfam" id="PF09335"/>
    </source>
</evidence>
<evidence type="ECO:0000256" key="5">
    <source>
        <dbReference type="ARBA" id="ARBA00022989"/>
    </source>
</evidence>
<comment type="subcellular location">
    <subcellularLocation>
        <location evidence="1 7">Cell membrane</location>
        <topology evidence="1 7">Multi-pass membrane protein</topology>
    </subcellularLocation>
</comment>
<feature type="transmembrane region" description="Helical" evidence="7">
    <location>
        <begin position="147"/>
        <end position="166"/>
    </location>
</feature>
<protein>
    <submittedName>
        <fullName evidence="9">VTT domain-containing protein</fullName>
    </submittedName>
</protein>
<dbReference type="AlphaFoldDB" id="A0A7D4UAA2"/>
<dbReference type="RefSeq" id="WP_173493036.1">
    <property type="nucleotide sequence ID" value="NZ_CP054056.1"/>
</dbReference>
<name>A0A7D4UAA2_9MICO</name>
<keyword evidence="5 7" id="KW-1133">Transmembrane helix</keyword>
<dbReference type="InterPro" id="IPR032816">
    <property type="entry name" value="VTT_dom"/>
</dbReference>
<dbReference type="Proteomes" id="UP000501003">
    <property type="component" value="Chromosome"/>
</dbReference>
<dbReference type="PANTHER" id="PTHR30353">
    <property type="entry name" value="INNER MEMBRANE PROTEIN DEDA-RELATED"/>
    <property type="match status" value="1"/>
</dbReference>
<feature type="transmembrane region" description="Helical" evidence="7">
    <location>
        <begin position="178"/>
        <end position="196"/>
    </location>
</feature>
<feature type="domain" description="VTT" evidence="8">
    <location>
        <begin position="37"/>
        <end position="164"/>
    </location>
</feature>
<organism evidence="9 10">
    <name type="scientific">Aquiluna borgnonia</name>
    <dbReference type="NCBI Taxonomy" id="2499157"/>
    <lineage>
        <taxon>Bacteria</taxon>
        <taxon>Bacillati</taxon>
        <taxon>Actinomycetota</taxon>
        <taxon>Actinomycetes</taxon>
        <taxon>Micrococcales</taxon>
        <taxon>Microbacteriaceae</taxon>
        <taxon>Luna cluster</taxon>
        <taxon>Luna-1 subcluster</taxon>
        <taxon>Aquiluna</taxon>
    </lineage>
</organism>
<dbReference type="InterPro" id="IPR032818">
    <property type="entry name" value="DedA-like"/>
</dbReference>
<dbReference type="GO" id="GO:0005886">
    <property type="term" value="C:plasma membrane"/>
    <property type="evidence" value="ECO:0007669"/>
    <property type="project" value="UniProtKB-SubCell"/>
</dbReference>
<sequence>MNWLDAQEIINAFGDYVAIAVTIIIFLETAFILTSFLPGDSLLFLTGLALATSTAWLPDWVGFILIWLAAFLGTQTGYWVGYKIGPPLFEQNRNFILNQKVLDRTHEFFEKYGTRAIVLARFVPILRALIPMLAGISRMDIKRFTRLNLLGATLWIGVFMLAGYWLGQIPYIKENLETTVILIIIGTSLLLPIELLRDRLAKNINQRKTKR</sequence>
<keyword evidence="3 7" id="KW-1003">Cell membrane</keyword>
<comment type="caution">
    <text evidence="7">Lacks conserved residue(s) required for the propagation of feature annotation.</text>
</comment>
<evidence type="ECO:0000256" key="7">
    <source>
        <dbReference type="RuleBase" id="RU367016"/>
    </source>
</evidence>
<proteinExistence type="inferred from homology"/>
<comment type="similarity">
    <text evidence="2 7">Belongs to the DedA family.</text>
</comment>
<evidence type="ECO:0000256" key="6">
    <source>
        <dbReference type="ARBA" id="ARBA00023136"/>
    </source>
</evidence>
<evidence type="ECO:0000313" key="9">
    <source>
        <dbReference type="EMBL" id="QKJ24737.1"/>
    </source>
</evidence>
<keyword evidence="6 7" id="KW-0472">Membrane</keyword>